<evidence type="ECO:0000313" key="4">
    <source>
        <dbReference type="Proteomes" id="UP000612055"/>
    </source>
</evidence>
<feature type="transmembrane region" description="Helical" evidence="2">
    <location>
        <begin position="35"/>
        <end position="53"/>
    </location>
</feature>
<proteinExistence type="predicted"/>
<gene>
    <name evidence="3" type="ORF">HYH03_000152</name>
</gene>
<evidence type="ECO:0000256" key="1">
    <source>
        <dbReference type="SAM" id="MobiDB-lite"/>
    </source>
</evidence>
<accession>A0A835YFB1</accession>
<protein>
    <submittedName>
        <fullName evidence="3">Uncharacterized protein</fullName>
    </submittedName>
</protein>
<organism evidence="3 4">
    <name type="scientific">Edaphochlamys debaryana</name>
    <dbReference type="NCBI Taxonomy" id="47281"/>
    <lineage>
        <taxon>Eukaryota</taxon>
        <taxon>Viridiplantae</taxon>
        <taxon>Chlorophyta</taxon>
        <taxon>core chlorophytes</taxon>
        <taxon>Chlorophyceae</taxon>
        <taxon>CS clade</taxon>
        <taxon>Chlamydomonadales</taxon>
        <taxon>Chlamydomonadales incertae sedis</taxon>
        <taxon>Edaphochlamys</taxon>
    </lineage>
</organism>
<name>A0A835YFB1_9CHLO</name>
<keyword evidence="2" id="KW-0812">Transmembrane</keyword>
<sequence>MEDRGQVVIPVRHTTQGPGKSESSGRGLFGHKDSILVGLGLLLFLSVIWVLFVHRMYLNIETVDSGSSVEDVAAAIDAGTAAKGV</sequence>
<dbReference type="AlphaFoldDB" id="A0A835YFB1"/>
<keyword evidence="2" id="KW-0472">Membrane</keyword>
<feature type="compositionally biased region" description="Polar residues" evidence="1">
    <location>
        <begin position="13"/>
        <end position="24"/>
    </location>
</feature>
<comment type="caution">
    <text evidence="3">The sequence shown here is derived from an EMBL/GenBank/DDBJ whole genome shotgun (WGS) entry which is preliminary data.</text>
</comment>
<keyword evidence="4" id="KW-1185">Reference proteome</keyword>
<evidence type="ECO:0000313" key="3">
    <source>
        <dbReference type="EMBL" id="KAG2501648.1"/>
    </source>
</evidence>
<dbReference type="EMBL" id="JAEHOE010000001">
    <property type="protein sequence ID" value="KAG2501648.1"/>
    <property type="molecule type" value="Genomic_DNA"/>
</dbReference>
<evidence type="ECO:0000256" key="2">
    <source>
        <dbReference type="SAM" id="Phobius"/>
    </source>
</evidence>
<keyword evidence="2" id="KW-1133">Transmembrane helix</keyword>
<feature type="region of interest" description="Disordered" evidence="1">
    <location>
        <begin position="1"/>
        <end position="27"/>
    </location>
</feature>
<reference evidence="3" key="1">
    <citation type="journal article" date="2020" name="bioRxiv">
        <title>Comparative genomics of Chlamydomonas.</title>
        <authorList>
            <person name="Craig R.J."/>
            <person name="Hasan A.R."/>
            <person name="Ness R.W."/>
            <person name="Keightley P.D."/>
        </authorList>
    </citation>
    <scope>NUCLEOTIDE SEQUENCE</scope>
    <source>
        <strain evidence="3">CCAP 11/70</strain>
    </source>
</reference>
<dbReference type="Proteomes" id="UP000612055">
    <property type="component" value="Unassembled WGS sequence"/>
</dbReference>